<dbReference type="Proteomes" id="UP000664859">
    <property type="component" value="Unassembled WGS sequence"/>
</dbReference>
<protein>
    <submittedName>
        <fullName evidence="2">Metal ion binding protein</fullName>
    </submittedName>
</protein>
<dbReference type="Pfam" id="PF00903">
    <property type="entry name" value="Glyoxalase"/>
    <property type="match status" value="1"/>
</dbReference>
<dbReference type="GO" id="GO:0004462">
    <property type="term" value="F:lactoylglutathione lyase activity"/>
    <property type="evidence" value="ECO:0007669"/>
    <property type="project" value="TreeGrafter"/>
</dbReference>
<dbReference type="InterPro" id="IPR004360">
    <property type="entry name" value="Glyas_Fos-R_dOase_dom"/>
</dbReference>
<proteinExistence type="predicted"/>
<gene>
    <name evidence="2" type="ORF">JKP88DRAFT_236273</name>
</gene>
<dbReference type="PROSITE" id="PS51318">
    <property type="entry name" value="TAT"/>
    <property type="match status" value="1"/>
</dbReference>
<dbReference type="AlphaFoldDB" id="A0A835Z3V5"/>
<dbReference type="GO" id="GO:0019243">
    <property type="term" value="P:methylglyoxal catabolic process to D-lactate via S-lactoyl-glutathione"/>
    <property type="evidence" value="ECO:0007669"/>
    <property type="project" value="TreeGrafter"/>
</dbReference>
<keyword evidence="3" id="KW-1185">Reference proteome</keyword>
<feature type="domain" description="VOC" evidence="1">
    <location>
        <begin position="52"/>
        <end position="176"/>
    </location>
</feature>
<dbReference type="PANTHER" id="PTHR46036">
    <property type="entry name" value="LACTOYLGLUTATHIONE LYASE"/>
    <property type="match status" value="1"/>
</dbReference>
<dbReference type="InterPro" id="IPR037523">
    <property type="entry name" value="VOC_core"/>
</dbReference>
<name>A0A835Z3V5_9STRA</name>
<organism evidence="2 3">
    <name type="scientific">Tribonema minus</name>
    <dbReference type="NCBI Taxonomy" id="303371"/>
    <lineage>
        <taxon>Eukaryota</taxon>
        <taxon>Sar</taxon>
        <taxon>Stramenopiles</taxon>
        <taxon>Ochrophyta</taxon>
        <taxon>PX clade</taxon>
        <taxon>Xanthophyceae</taxon>
        <taxon>Tribonematales</taxon>
        <taxon>Tribonemataceae</taxon>
        <taxon>Tribonema</taxon>
    </lineage>
</organism>
<dbReference type="PROSITE" id="PS51819">
    <property type="entry name" value="VOC"/>
    <property type="match status" value="1"/>
</dbReference>
<dbReference type="SUPFAM" id="SSF54593">
    <property type="entry name" value="Glyoxalase/Bleomycin resistance protein/Dihydroxybiphenyl dioxygenase"/>
    <property type="match status" value="1"/>
</dbReference>
<dbReference type="InterPro" id="IPR029068">
    <property type="entry name" value="Glyas_Bleomycin-R_OHBP_Dase"/>
</dbReference>
<accession>A0A835Z3V5</accession>
<evidence type="ECO:0000259" key="1">
    <source>
        <dbReference type="PROSITE" id="PS51819"/>
    </source>
</evidence>
<dbReference type="PANTHER" id="PTHR46036:SF5">
    <property type="entry name" value="LACTOYLGLUTATHIONE LYASE"/>
    <property type="match status" value="1"/>
</dbReference>
<evidence type="ECO:0000313" key="2">
    <source>
        <dbReference type="EMBL" id="KAG5185938.1"/>
    </source>
</evidence>
<dbReference type="EMBL" id="JAFCMP010000116">
    <property type="protein sequence ID" value="KAG5185938.1"/>
    <property type="molecule type" value="Genomic_DNA"/>
</dbReference>
<reference evidence="2" key="1">
    <citation type="submission" date="2021-02" db="EMBL/GenBank/DDBJ databases">
        <title>First Annotated Genome of the Yellow-green Alga Tribonema minus.</title>
        <authorList>
            <person name="Mahan K.M."/>
        </authorList>
    </citation>
    <scope>NUCLEOTIDE SEQUENCE</scope>
    <source>
        <strain evidence="2">UTEX B ZZ1240</strain>
    </source>
</reference>
<evidence type="ECO:0000313" key="3">
    <source>
        <dbReference type="Proteomes" id="UP000664859"/>
    </source>
</evidence>
<dbReference type="GO" id="GO:0005737">
    <property type="term" value="C:cytoplasm"/>
    <property type="evidence" value="ECO:0007669"/>
    <property type="project" value="TreeGrafter"/>
</dbReference>
<dbReference type="InterPro" id="IPR006311">
    <property type="entry name" value="TAT_signal"/>
</dbReference>
<comment type="caution">
    <text evidence="2">The sequence shown here is derived from an EMBL/GenBank/DDBJ whole genome shotgun (WGS) entry which is preliminary data.</text>
</comment>
<dbReference type="OrthoDB" id="1545884at2759"/>
<dbReference type="Gene3D" id="3.10.180.10">
    <property type="entry name" value="2,3-Dihydroxybiphenyl 1,2-Dioxygenase, domain 1"/>
    <property type="match status" value="2"/>
</dbReference>
<sequence length="312" mass="33342">MTADKSSVSRRAWLTTAAVGPAIALGVGAQPVLAKQAAVAQGVQGLPASGFFIQHAVLKVNDLSANIKFWCEGLGMKLVRERTIDNVRTVFLAYGKETLSSGDGGYFALELTQAQKPVYGVGSSFKYLGLTLPDKPMTLGIRATDAGGEIVPHWFLEKDFVEIKSPDGVPVRVKSGARRDPVTVVAFGSNDVKATQAYYKDTLRMKEQRGGLLKLLGPLAGDGPVLGYDGSDVSVVLVKEDAPVTQGQIFDKIAILTKNTVGMADAISKTNYGKVEFVGEAPGIGTKVADTIDPEFHDVVFVDYDDFEKELV</sequence>